<evidence type="ECO:0000256" key="2">
    <source>
        <dbReference type="ARBA" id="ARBA00012513"/>
    </source>
</evidence>
<dbReference type="PROSITE" id="PS00107">
    <property type="entry name" value="PROTEIN_KINASE_ATP"/>
    <property type="match status" value="1"/>
</dbReference>
<evidence type="ECO:0000256" key="7">
    <source>
        <dbReference type="ARBA" id="ARBA00022840"/>
    </source>
</evidence>
<dbReference type="InterPro" id="IPR051131">
    <property type="entry name" value="NEK_Ser/Thr_kinase_NIMA"/>
</dbReference>
<comment type="similarity">
    <text evidence="1">Belongs to the protein kinase superfamily. NEK Ser/Thr protein kinase family. NIMA subfamily.</text>
</comment>
<dbReference type="InterPro" id="IPR000719">
    <property type="entry name" value="Prot_kinase_dom"/>
</dbReference>
<dbReference type="Gene3D" id="1.10.510.10">
    <property type="entry name" value="Transferase(Phosphotransferase) domain 1"/>
    <property type="match status" value="1"/>
</dbReference>
<evidence type="ECO:0000256" key="10">
    <source>
        <dbReference type="PROSITE-ProRule" id="PRU10141"/>
    </source>
</evidence>
<evidence type="ECO:0000256" key="8">
    <source>
        <dbReference type="ARBA" id="ARBA00047899"/>
    </source>
</evidence>
<keyword evidence="14" id="KW-1185">Reference proteome</keyword>
<dbReference type="EMBL" id="BLXT01006120">
    <property type="protein sequence ID" value="GFO29062.1"/>
    <property type="molecule type" value="Genomic_DNA"/>
</dbReference>
<gene>
    <name evidence="13" type="ORF">PoB_005556700</name>
</gene>
<dbReference type="AlphaFoldDB" id="A0AAV4CCJ8"/>
<dbReference type="PROSITE" id="PS50011">
    <property type="entry name" value="PROTEIN_KINASE_DOM"/>
    <property type="match status" value="1"/>
</dbReference>
<dbReference type="SUPFAM" id="SSF56112">
    <property type="entry name" value="Protein kinase-like (PK-like)"/>
    <property type="match status" value="1"/>
</dbReference>
<dbReference type="EC" id="2.7.11.1" evidence="2"/>
<dbReference type="InterPro" id="IPR017441">
    <property type="entry name" value="Protein_kinase_ATP_BS"/>
</dbReference>
<evidence type="ECO:0000259" key="12">
    <source>
        <dbReference type="PROSITE" id="PS50011"/>
    </source>
</evidence>
<evidence type="ECO:0000313" key="14">
    <source>
        <dbReference type="Proteomes" id="UP000735302"/>
    </source>
</evidence>
<protein>
    <recommendedName>
        <fullName evidence="2">non-specific serine/threonine protein kinase</fullName>
        <ecNumber evidence="2">2.7.11.1</ecNumber>
    </recommendedName>
</protein>
<feature type="binding site" evidence="10">
    <location>
        <position position="30"/>
    </location>
    <ligand>
        <name>ATP</name>
        <dbReference type="ChEBI" id="CHEBI:30616"/>
    </ligand>
</feature>
<evidence type="ECO:0000256" key="5">
    <source>
        <dbReference type="ARBA" id="ARBA00022741"/>
    </source>
</evidence>
<evidence type="ECO:0000256" key="1">
    <source>
        <dbReference type="ARBA" id="ARBA00010886"/>
    </source>
</evidence>
<comment type="catalytic activity">
    <reaction evidence="8">
        <text>L-threonyl-[protein] + ATP = O-phospho-L-threonyl-[protein] + ADP + H(+)</text>
        <dbReference type="Rhea" id="RHEA:46608"/>
        <dbReference type="Rhea" id="RHEA-COMP:11060"/>
        <dbReference type="Rhea" id="RHEA-COMP:11605"/>
        <dbReference type="ChEBI" id="CHEBI:15378"/>
        <dbReference type="ChEBI" id="CHEBI:30013"/>
        <dbReference type="ChEBI" id="CHEBI:30616"/>
        <dbReference type="ChEBI" id="CHEBI:61977"/>
        <dbReference type="ChEBI" id="CHEBI:456216"/>
        <dbReference type="EC" id="2.7.11.1"/>
    </reaction>
</comment>
<evidence type="ECO:0000313" key="13">
    <source>
        <dbReference type="EMBL" id="GFO29062.1"/>
    </source>
</evidence>
<dbReference type="InterPro" id="IPR001245">
    <property type="entry name" value="Ser-Thr/Tyr_kinase_cat_dom"/>
</dbReference>
<keyword evidence="3 11" id="KW-0723">Serine/threonine-protein kinase</keyword>
<proteinExistence type="inferred from homology"/>
<evidence type="ECO:0000256" key="6">
    <source>
        <dbReference type="ARBA" id="ARBA00022777"/>
    </source>
</evidence>
<evidence type="ECO:0000256" key="9">
    <source>
        <dbReference type="ARBA" id="ARBA00048679"/>
    </source>
</evidence>
<feature type="domain" description="Protein kinase" evidence="12">
    <location>
        <begin position="2"/>
        <end position="219"/>
    </location>
</feature>
<dbReference type="PRINTS" id="PR00109">
    <property type="entry name" value="TYRKINASE"/>
</dbReference>
<dbReference type="GO" id="GO:0005524">
    <property type="term" value="F:ATP binding"/>
    <property type="evidence" value="ECO:0007669"/>
    <property type="project" value="UniProtKB-UniRule"/>
</dbReference>
<dbReference type="Proteomes" id="UP000735302">
    <property type="component" value="Unassembled WGS sequence"/>
</dbReference>
<keyword evidence="7 10" id="KW-0067">ATP-binding</keyword>
<sequence>MYKILTELGQGAFGHVYLLQTPNFEKYALKITKRKNLKEAEIMKYLCHAHLVKCFDFIAKSLHLYLVIEYCSQGTLNDLVKQQQKHIPEKILLKMLCQLSDVLRYLCAKNVIHRDLKPDNIFLDKHKNIKVGDVGVARVLEHTSEEVSTVVGAWVYMSPEMHAGKKYTFKTDIWSLGCCMHELMTLQRTFFSLKDLFERRVCIMINLPDLPPFCTVTAI</sequence>
<keyword evidence="5 10" id="KW-0547">Nucleotide-binding</keyword>
<dbReference type="GO" id="GO:0004674">
    <property type="term" value="F:protein serine/threonine kinase activity"/>
    <property type="evidence" value="ECO:0007669"/>
    <property type="project" value="UniProtKB-KW"/>
</dbReference>
<dbReference type="Pfam" id="PF00069">
    <property type="entry name" value="Pkinase"/>
    <property type="match status" value="1"/>
</dbReference>
<dbReference type="PANTHER" id="PTHR44899">
    <property type="entry name" value="CAMK FAMILY PROTEIN KINASE"/>
    <property type="match status" value="1"/>
</dbReference>
<dbReference type="SMART" id="SM00220">
    <property type="entry name" value="S_TKc"/>
    <property type="match status" value="1"/>
</dbReference>
<evidence type="ECO:0000256" key="4">
    <source>
        <dbReference type="ARBA" id="ARBA00022679"/>
    </source>
</evidence>
<organism evidence="13 14">
    <name type="scientific">Plakobranchus ocellatus</name>
    <dbReference type="NCBI Taxonomy" id="259542"/>
    <lineage>
        <taxon>Eukaryota</taxon>
        <taxon>Metazoa</taxon>
        <taxon>Spiralia</taxon>
        <taxon>Lophotrochozoa</taxon>
        <taxon>Mollusca</taxon>
        <taxon>Gastropoda</taxon>
        <taxon>Heterobranchia</taxon>
        <taxon>Euthyneura</taxon>
        <taxon>Panpulmonata</taxon>
        <taxon>Sacoglossa</taxon>
        <taxon>Placobranchoidea</taxon>
        <taxon>Plakobranchidae</taxon>
        <taxon>Plakobranchus</taxon>
    </lineage>
</organism>
<comment type="caution">
    <text evidence="13">The sequence shown here is derived from an EMBL/GenBank/DDBJ whole genome shotgun (WGS) entry which is preliminary data.</text>
</comment>
<dbReference type="PANTHER" id="PTHR44899:SF3">
    <property type="entry name" value="SERINE_THREONINE-PROTEIN KINASE NEK1"/>
    <property type="match status" value="1"/>
</dbReference>
<dbReference type="InterPro" id="IPR011009">
    <property type="entry name" value="Kinase-like_dom_sf"/>
</dbReference>
<accession>A0AAV4CCJ8</accession>
<name>A0AAV4CCJ8_9GAST</name>
<keyword evidence="4" id="KW-0808">Transferase</keyword>
<comment type="catalytic activity">
    <reaction evidence="9">
        <text>L-seryl-[protein] + ATP = O-phospho-L-seryl-[protein] + ADP + H(+)</text>
        <dbReference type="Rhea" id="RHEA:17989"/>
        <dbReference type="Rhea" id="RHEA-COMP:9863"/>
        <dbReference type="Rhea" id="RHEA-COMP:11604"/>
        <dbReference type="ChEBI" id="CHEBI:15378"/>
        <dbReference type="ChEBI" id="CHEBI:29999"/>
        <dbReference type="ChEBI" id="CHEBI:30616"/>
        <dbReference type="ChEBI" id="CHEBI:83421"/>
        <dbReference type="ChEBI" id="CHEBI:456216"/>
        <dbReference type="EC" id="2.7.11.1"/>
    </reaction>
</comment>
<evidence type="ECO:0000256" key="11">
    <source>
        <dbReference type="RuleBase" id="RU000304"/>
    </source>
</evidence>
<keyword evidence="6 13" id="KW-0418">Kinase</keyword>
<dbReference type="PROSITE" id="PS00108">
    <property type="entry name" value="PROTEIN_KINASE_ST"/>
    <property type="match status" value="1"/>
</dbReference>
<reference evidence="13 14" key="1">
    <citation type="journal article" date="2021" name="Elife">
        <title>Chloroplast acquisition without the gene transfer in kleptoplastic sea slugs, Plakobranchus ocellatus.</title>
        <authorList>
            <person name="Maeda T."/>
            <person name="Takahashi S."/>
            <person name="Yoshida T."/>
            <person name="Shimamura S."/>
            <person name="Takaki Y."/>
            <person name="Nagai Y."/>
            <person name="Toyoda A."/>
            <person name="Suzuki Y."/>
            <person name="Arimoto A."/>
            <person name="Ishii H."/>
            <person name="Satoh N."/>
            <person name="Nishiyama T."/>
            <person name="Hasebe M."/>
            <person name="Maruyama T."/>
            <person name="Minagawa J."/>
            <person name="Obokata J."/>
            <person name="Shigenobu S."/>
        </authorList>
    </citation>
    <scope>NUCLEOTIDE SEQUENCE [LARGE SCALE GENOMIC DNA]</scope>
</reference>
<dbReference type="InterPro" id="IPR008271">
    <property type="entry name" value="Ser/Thr_kinase_AS"/>
</dbReference>
<evidence type="ECO:0000256" key="3">
    <source>
        <dbReference type="ARBA" id="ARBA00022527"/>
    </source>
</evidence>